<gene>
    <name evidence="1" type="ORF">K7432_009033</name>
</gene>
<proteinExistence type="predicted"/>
<evidence type="ECO:0000313" key="1">
    <source>
        <dbReference type="EMBL" id="KAK9709437.1"/>
    </source>
</evidence>
<protein>
    <submittedName>
        <fullName evidence="1">Uncharacterized protein</fullName>
    </submittedName>
</protein>
<evidence type="ECO:0000313" key="2">
    <source>
        <dbReference type="Proteomes" id="UP001479436"/>
    </source>
</evidence>
<dbReference type="Proteomes" id="UP001479436">
    <property type="component" value="Unassembled WGS sequence"/>
</dbReference>
<accession>A0ABR2VXR6</accession>
<organism evidence="1 2">
    <name type="scientific">Basidiobolus ranarum</name>
    <dbReference type="NCBI Taxonomy" id="34480"/>
    <lineage>
        <taxon>Eukaryota</taxon>
        <taxon>Fungi</taxon>
        <taxon>Fungi incertae sedis</taxon>
        <taxon>Zoopagomycota</taxon>
        <taxon>Entomophthoromycotina</taxon>
        <taxon>Basidiobolomycetes</taxon>
        <taxon>Basidiobolales</taxon>
        <taxon>Basidiobolaceae</taxon>
        <taxon>Basidiobolus</taxon>
    </lineage>
</organism>
<keyword evidence="2" id="KW-1185">Reference proteome</keyword>
<sequence>MYEFEILSPGEYSTREQDILLALSHCHRHSISTGHDNVLLNYLTYPEVPPSIAKKNGSSSQGSEEHMHPRRIKEWIDQHLTASYKLPVNHLKLAGKDDDFRTVHTEANTLLIRHGIIDFLSRKSLYDSKQASITEQYLMAEDDDLFLTDYHVSTQYLELYLDPSFQMTCVRVDRFVCDFHGLLRCSSCDTTGLVNKVQAVTLSNKQKLYTHEDETCTSLNIECQSDREDWITLVMNSIRSGECDGSNDSFYTSSFVTLCNILRNPANIARRAELDKRVMLKYKAATPTRLQPIEFLHSRSRQMKMLAKNMHMEAATSSTTSWNSKYIVAKLGQKYCEGVTSQCKSRTTDFSSAIKTAWSFIIRLLSCYYASNSEILMSGDMAMFILAADYIGSPDETNSKHVSDFCSQSGALTIPAINEKNAFTYAVLGYTFMCMAYNNNPQENLYASNGSAEIITPSEFRRMRQSDVAMHALLTIDWYLRTGSDNVDTDVGSETSVNSCPFSMSCYLTSYRYDDIIDAISDISCNEMMNECALVMTADINQLSIYSKATCDNVRLLTMCKKSCAIHLHAVRYEMSCCIYYALNPRFTTLLQVMDISWNSDMYHHFQNAKLTEIYDMTIFIPCSGTLFHDNKWHVQGETHDIDLDQLVSILLLRASESEPSTQLSVMIKDIFLESANILLSINSLVELMWTLFTAVHCGEKADCPVCASSLLRRGLEAVLPTIIPMFYTSISPDGIDDEVVNRYNYYVDCIVWLTEVGDIAAIQALNGVVSFMLIESKLSPYKIIPKDIQSILR</sequence>
<comment type="caution">
    <text evidence="1">The sequence shown here is derived from an EMBL/GenBank/DDBJ whole genome shotgun (WGS) entry which is preliminary data.</text>
</comment>
<reference evidence="1 2" key="1">
    <citation type="submission" date="2023-04" db="EMBL/GenBank/DDBJ databases">
        <title>Genome of Basidiobolus ranarum AG-B5.</title>
        <authorList>
            <person name="Stajich J.E."/>
            <person name="Carter-House D."/>
            <person name="Gryganskyi A."/>
        </authorList>
    </citation>
    <scope>NUCLEOTIDE SEQUENCE [LARGE SCALE GENOMIC DNA]</scope>
    <source>
        <strain evidence="1 2">AG-B5</strain>
    </source>
</reference>
<name>A0ABR2VXR6_9FUNG</name>
<dbReference type="EMBL" id="JASJQH010007409">
    <property type="protein sequence ID" value="KAK9709437.1"/>
    <property type="molecule type" value="Genomic_DNA"/>
</dbReference>